<sequence length="429" mass="46300">MAGQGAPYPADSWYTATAHTLDPFPPLDGDIRADVAVVGGGFTGLSAALHLAERGVDVVLLEANRVGWGASGRNGGQVHSGQRRDVEWLEAHLGVTRAKELWSLAEESKQLLRDLVERHGIDCDLRHGIFSVAHKPRYVADEKKYVEKLRRDYGYQEIEWIERDALADALGTDVYFGGMRDGGAGHLHPLNYALGIARAAAAAGARIHEGTEVTALEGSDTRVLVTPRGRVSADTVILAGNGYLDGIEPDTETRVMPMNNYILTTEPIGAGVAGGILKGGEAASDSRFVIYYWRPTPDGRLLFGGGETYSRKLPSDVRAFVRRHMLNIYPDLGDVRIDHAWGGTLAVTVNRLPYIRKLRTGVYVGAGFSGQGVTIAPLAGKVLADAITNAPARLDAFADLPCPPFPGGKWLRAPTLAAAMTWFALRDRL</sequence>
<evidence type="ECO:0000259" key="2">
    <source>
        <dbReference type="Pfam" id="PF01266"/>
    </source>
</evidence>
<dbReference type="Pfam" id="PF01266">
    <property type="entry name" value="DAO"/>
    <property type="match status" value="1"/>
</dbReference>
<name>A0AAW9RFU0_9HYPH</name>
<dbReference type="EMBL" id="JAZHOF010000002">
    <property type="protein sequence ID" value="MEJ8571112.1"/>
    <property type="molecule type" value="Genomic_DNA"/>
</dbReference>
<dbReference type="RefSeq" id="WP_340328796.1">
    <property type="nucleotide sequence ID" value="NZ_JAZHOF010000002.1"/>
</dbReference>
<dbReference type="GO" id="GO:0016491">
    <property type="term" value="F:oxidoreductase activity"/>
    <property type="evidence" value="ECO:0007669"/>
    <property type="project" value="UniProtKB-KW"/>
</dbReference>
<dbReference type="AlphaFoldDB" id="A0AAW9RFU0"/>
<dbReference type="SUPFAM" id="SSF51905">
    <property type="entry name" value="FAD/NAD(P)-binding domain"/>
    <property type="match status" value="1"/>
</dbReference>
<dbReference type="InterPro" id="IPR006076">
    <property type="entry name" value="FAD-dep_OxRdtase"/>
</dbReference>
<dbReference type="GO" id="GO:0005737">
    <property type="term" value="C:cytoplasm"/>
    <property type="evidence" value="ECO:0007669"/>
    <property type="project" value="TreeGrafter"/>
</dbReference>
<dbReference type="Proteomes" id="UP001378188">
    <property type="component" value="Unassembled WGS sequence"/>
</dbReference>
<keyword evidence="4" id="KW-1185">Reference proteome</keyword>
<keyword evidence="1 3" id="KW-0560">Oxidoreductase</keyword>
<evidence type="ECO:0000256" key="1">
    <source>
        <dbReference type="ARBA" id="ARBA00023002"/>
    </source>
</evidence>
<dbReference type="Gene3D" id="3.50.50.60">
    <property type="entry name" value="FAD/NAD(P)-binding domain"/>
    <property type="match status" value="1"/>
</dbReference>
<dbReference type="EC" id="1.-.-.-" evidence="3"/>
<comment type="caution">
    <text evidence="3">The sequence shown here is derived from an EMBL/GenBank/DDBJ whole genome shotgun (WGS) entry which is preliminary data.</text>
</comment>
<evidence type="ECO:0000313" key="3">
    <source>
        <dbReference type="EMBL" id="MEJ8571112.1"/>
    </source>
</evidence>
<dbReference type="PANTHER" id="PTHR13847:SF281">
    <property type="entry name" value="FAD DEPENDENT OXIDOREDUCTASE DOMAIN-CONTAINING PROTEIN"/>
    <property type="match status" value="1"/>
</dbReference>
<gene>
    <name evidence="3" type="ORF">V3328_06490</name>
</gene>
<dbReference type="PANTHER" id="PTHR13847">
    <property type="entry name" value="SARCOSINE DEHYDROGENASE-RELATED"/>
    <property type="match status" value="1"/>
</dbReference>
<feature type="domain" description="FAD dependent oxidoreductase" evidence="2">
    <location>
        <begin position="34"/>
        <end position="385"/>
    </location>
</feature>
<protein>
    <submittedName>
        <fullName evidence="3">FAD-binding oxidoreductase</fullName>
        <ecNumber evidence="3">1.-.-.-</ecNumber>
    </submittedName>
</protein>
<reference evidence="3 4" key="1">
    <citation type="submission" date="2024-02" db="EMBL/GenBank/DDBJ databases">
        <title>Genome analysis and characterization of Microbaculum marinisediminis sp. nov., isolated from marine sediment.</title>
        <authorList>
            <person name="Du Z.-J."/>
            <person name="Ye Y.-Q."/>
            <person name="Zhang Z.-R."/>
            <person name="Yuan S.-M."/>
            <person name="Zhang X.-Y."/>
        </authorList>
    </citation>
    <scope>NUCLEOTIDE SEQUENCE [LARGE SCALE GENOMIC DNA]</scope>
    <source>
        <strain evidence="3 4">SDUM1044001</strain>
    </source>
</reference>
<dbReference type="InterPro" id="IPR036188">
    <property type="entry name" value="FAD/NAD-bd_sf"/>
</dbReference>
<accession>A0AAW9RFU0</accession>
<evidence type="ECO:0000313" key="4">
    <source>
        <dbReference type="Proteomes" id="UP001378188"/>
    </source>
</evidence>
<organism evidence="3 4">
    <name type="scientific">Microbaculum marinum</name>
    <dbReference type="NCBI Taxonomy" id="1764581"/>
    <lineage>
        <taxon>Bacteria</taxon>
        <taxon>Pseudomonadati</taxon>
        <taxon>Pseudomonadota</taxon>
        <taxon>Alphaproteobacteria</taxon>
        <taxon>Hyphomicrobiales</taxon>
        <taxon>Tepidamorphaceae</taxon>
        <taxon>Microbaculum</taxon>
    </lineage>
</organism>
<proteinExistence type="predicted"/>
<dbReference type="Gene3D" id="3.30.9.10">
    <property type="entry name" value="D-Amino Acid Oxidase, subunit A, domain 2"/>
    <property type="match status" value="1"/>
</dbReference>